<dbReference type="AlphaFoldDB" id="X1TZ36"/>
<dbReference type="EMBL" id="BARW01032187">
    <property type="protein sequence ID" value="GAJ10504.1"/>
    <property type="molecule type" value="Genomic_DNA"/>
</dbReference>
<organism evidence="1">
    <name type="scientific">marine sediment metagenome</name>
    <dbReference type="NCBI Taxonomy" id="412755"/>
    <lineage>
        <taxon>unclassified sequences</taxon>
        <taxon>metagenomes</taxon>
        <taxon>ecological metagenomes</taxon>
    </lineage>
</organism>
<protein>
    <submittedName>
        <fullName evidence="1">Uncharacterized protein</fullName>
    </submittedName>
</protein>
<comment type="caution">
    <text evidence="1">The sequence shown here is derived from an EMBL/GenBank/DDBJ whole genome shotgun (WGS) entry which is preliminary data.</text>
</comment>
<feature type="non-terminal residue" evidence="1">
    <location>
        <position position="1"/>
    </location>
</feature>
<reference evidence="1" key="1">
    <citation type="journal article" date="2014" name="Front. Microbiol.">
        <title>High frequency of phylogenetically diverse reductive dehalogenase-homologous genes in deep subseafloor sedimentary metagenomes.</title>
        <authorList>
            <person name="Kawai M."/>
            <person name="Futagami T."/>
            <person name="Toyoda A."/>
            <person name="Takaki Y."/>
            <person name="Nishi S."/>
            <person name="Hori S."/>
            <person name="Arai W."/>
            <person name="Tsubouchi T."/>
            <person name="Morono Y."/>
            <person name="Uchiyama I."/>
            <person name="Ito T."/>
            <person name="Fujiyama A."/>
            <person name="Inagaki F."/>
            <person name="Takami H."/>
        </authorList>
    </citation>
    <scope>NUCLEOTIDE SEQUENCE</scope>
    <source>
        <strain evidence="1">Expedition CK06-06</strain>
    </source>
</reference>
<evidence type="ECO:0000313" key="1">
    <source>
        <dbReference type="EMBL" id="GAJ10504.1"/>
    </source>
</evidence>
<sequence>YPVYGRLEPSSVSRTPSGYVITPVKFHVKFFAPEGTHPPSPYGEEFYQVYVDIDGWESRGAQPLADGNFHDLEIALSGYWRCTKAGHYEVWINCGQYWYVDVQAVNGIAWWKDKPTGIWLEVI</sequence>
<accession>X1TZ36</accession>
<proteinExistence type="predicted"/>
<gene>
    <name evidence="1" type="ORF">S12H4_51001</name>
</gene>
<name>X1TZ36_9ZZZZ</name>